<name>A0A2J7YVS2_STRMQ</name>
<protein>
    <submittedName>
        <fullName evidence="2">Uncharacterized protein</fullName>
    </submittedName>
</protein>
<evidence type="ECO:0000256" key="1">
    <source>
        <dbReference type="SAM" id="MobiDB-lite"/>
    </source>
</evidence>
<gene>
    <name evidence="2" type="ORF">SMF913_27587</name>
</gene>
<evidence type="ECO:0000313" key="2">
    <source>
        <dbReference type="EMBL" id="PNG92122.1"/>
    </source>
</evidence>
<organism evidence="2 3">
    <name type="scientific">Streptomyces malaysiensis</name>
    <dbReference type="NCBI Taxonomy" id="92644"/>
    <lineage>
        <taxon>Bacteria</taxon>
        <taxon>Bacillati</taxon>
        <taxon>Actinomycetota</taxon>
        <taxon>Actinomycetes</taxon>
        <taxon>Kitasatosporales</taxon>
        <taxon>Streptomycetaceae</taxon>
        <taxon>Streptomyces</taxon>
        <taxon>Streptomyces violaceusniger group</taxon>
    </lineage>
</organism>
<keyword evidence="3" id="KW-1185">Reference proteome</keyword>
<feature type="compositionally biased region" description="Basic and acidic residues" evidence="1">
    <location>
        <begin position="40"/>
        <end position="54"/>
    </location>
</feature>
<comment type="caution">
    <text evidence="2">The sequence shown here is derived from an EMBL/GenBank/DDBJ whole genome shotgun (WGS) entry which is preliminary data.</text>
</comment>
<proteinExistence type="predicted"/>
<evidence type="ECO:0000313" key="3">
    <source>
        <dbReference type="Proteomes" id="UP000236520"/>
    </source>
</evidence>
<feature type="region of interest" description="Disordered" evidence="1">
    <location>
        <begin position="21"/>
        <end position="54"/>
    </location>
</feature>
<dbReference type="Proteomes" id="UP000236520">
    <property type="component" value="Unassembled WGS sequence"/>
</dbReference>
<dbReference type="EMBL" id="LJIW01000002">
    <property type="protein sequence ID" value="PNG92122.1"/>
    <property type="molecule type" value="Genomic_DNA"/>
</dbReference>
<sequence length="54" mass="5467">MISVPGLALRSAMARIAAVMEGGGRPRTGPAPATPAVTGADRERKPAVGVARDR</sequence>
<reference evidence="2 3" key="1">
    <citation type="submission" date="2015-09" db="EMBL/GenBank/DDBJ databases">
        <title>Genome sequence, genome mining and natural product profiling of a biocontrol bacterium Streptomyces malaysiensis F913.</title>
        <authorList>
            <person name="Xu Y."/>
            <person name="Wei J."/>
            <person name="Xie J."/>
            <person name="Li T."/>
            <person name="Zhou Z."/>
        </authorList>
    </citation>
    <scope>NUCLEOTIDE SEQUENCE [LARGE SCALE GENOMIC DNA]</scope>
    <source>
        <strain evidence="2 3">F913</strain>
    </source>
</reference>
<feature type="compositionally biased region" description="Low complexity" evidence="1">
    <location>
        <begin position="27"/>
        <end position="39"/>
    </location>
</feature>
<dbReference type="AlphaFoldDB" id="A0A2J7YVS2"/>
<accession>A0A2J7YVS2</accession>